<dbReference type="Proteomes" id="UP000280668">
    <property type="component" value="Unassembled WGS sequence"/>
</dbReference>
<gene>
    <name evidence="1" type="ORF">EDD31_1843</name>
</gene>
<protein>
    <submittedName>
        <fullName evidence="1">Uncharacterized protein</fullName>
    </submittedName>
</protein>
<organism evidence="1 2">
    <name type="scientific">Bogoriella caseilytica</name>
    <dbReference type="NCBI Taxonomy" id="56055"/>
    <lineage>
        <taxon>Bacteria</taxon>
        <taxon>Bacillati</taxon>
        <taxon>Actinomycetota</taxon>
        <taxon>Actinomycetes</taxon>
        <taxon>Micrococcales</taxon>
        <taxon>Bogoriellaceae</taxon>
        <taxon>Bogoriella</taxon>
    </lineage>
</organism>
<comment type="caution">
    <text evidence="1">The sequence shown here is derived from an EMBL/GenBank/DDBJ whole genome shotgun (WGS) entry which is preliminary data.</text>
</comment>
<sequence length="73" mass="7964">MVRNDVRVLGCPALREVGVISRRELAGDIKTEQPDCGQRDVMADVLENLNTGWGVVKSIFHLLGFLVPVGSES</sequence>
<reference evidence="1 2" key="1">
    <citation type="submission" date="2018-11" db="EMBL/GenBank/DDBJ databases">
        <title>Sequencing the genomes of 1000 actinobacteria strains.</title>
        <authorList>
            <person name="Klenk H.-P."/>
        </authorList>
    </citation>
    <scope>NUCLEOTIDE SEQUENCE [LARGE SCALE GENOMIC DNA]</scope>
    <source>
        <strain evidence="1 2">DSM 11294</strain>
    </source>
</reference>
<name>A0A3N2BDZ0_9MICO</name>
<keyword evidence="2" id="KW-1185">Reference proteome</keyword>
<proteinExistence type="predicted"/>
<dbReference type="AlphaFoldDB" id="A0A3N2BDZ0"/>
<accession>A0A3N2BDZ0</accession>
<evidence type="ECO:0000313" key="1">
    <source>
        <dbReference type="EMBL" id="ROR73462.1"/>
    </source>
</evidence>
<evidence type="ECO:0000313" key="2">
    <source>
        <dbReference type="Proteomes" id="UP000280668"/>
    </source>
</evidence>
<dbReference type="EMBL" id="RKHK01000001">
    <property type="protein sequence ID" value="ROR73462.1"/>
    <property type="molecule type" value="Genomic_DNA"/>
</dbReference>